<feature type="transmembrane region" description="Helical" evidence="1">
    <location>
        <begin position="177"/>
        <end position="194"/>
    </location>
</feature>
<dbReference type="OrthoDB" id="1814621at2"/>
<dbReference type="EMBL" id="AVPS01000008">
    <property type="protein sequence ID" value="KGM51179.1"/>
    <property type="molecule type" value="Genomic_DNA"/>
</dbReference>
<feature type="transmembrane region" description="Helical" evidence="1">
    <location>
        <begin position="367"/>
        <end position="387"/>
    </location>
</feature>
<feature type="transmembrane region" description="Helical" evidence="1">
    <location>
        <begin position="438"/>
        <end position="459"/>
    </location>
</feature>
<protein>
    <recommendedName>
        <fullName evidence="4">Glycosyltransferase RgtA/B/C/D-like domain-containing protein</fullName>
    </recommendedName>
</protein>
<evidence type="ECO:0000313" key="2">
    <source>
        <dbReference type="EMBL" id="KGM51179.1"/>
    </source>
</evidence>
<feature type="transmembrane region" description="Helical" evidence="1">
    <location>
        <begin position="12"/>
        <end position="31"/>
    </location>
</feature>
<dbReference type="STRING" id="1122185.N792_12380"/>
<feature type="transmembrane region" description="Helical" evidence="1">
    <location>
        <begin position="138"/>
        <end position="156"/>
    </location>
</feature>
<feature type="transmembrane region" description="Helical" evidence="1">
    <location>
        <begin position="73"/>
        <end position="100"/>
    </location>
</feature>
<proteinExistence type="predicted"/>
<feature type="transmembrane region" description="Helical" evidence="1">
    <location>
        <begin position="506"/>
        <end position="525"/>
    </location>
</feature>
<dbReference type="AlphaFoldDB" id="A0A0A0ELE4"/>
<gene>
    <name evidence="2" type="ORF">N792_12380</name>
</gene>
<organism evidence="2 3">
    <name type="scientific">Lysobacter concretionis Ko07 = DSM 16239</name>
    <dbReference type="NCBI Taxonomy" id="1122185"/>
    <lineage>
        <taxon>Bacteria</taxon>
        <taxon>Pseudomonadati</taxon>
        <taxon>Pseudomonadota</taxon>
        <taxon>Gammaproteobacteria</taxon>
        <taxon>Lysobacterales</taxon>
        <taxon>Lysobacteraceae</taxon>
        <taxon>Novilysobacter</taxon>
    </lineage>
</organism>
<accession>A0A0A0ELE4</accession>
<dbReference type="RefSeq" id="WP_036195006.1">
    <property type="nucleotide sequence ID" value="NZ_AVPS01000008.1"/>
</dbReference>
<feature type="transmembrane region" description="Helical" evidence="1">
    <location>
        <begin position="43"/>
        <end position="61"/>
    </location>
</feature>
<feature type="transmembrane region" description="Helical" evidence="1">
    <location>
        <begin position="112"/>
        <end position="132"/>
    </location>
</feature>
<dbReference type="eggNOG" id="COG1807">
    <property type="taxonomic scope" value="Bacteria"/>
</dbReference>
<comment type="caution">
    <text evidence="2">The sequence shown here is derived from an EMBL/GenBank/DDBJ whole genome shotgun (WGS) entry which is preliminary data.</text>
</comment>
<keyword evidence="3" id="KW-1185">Reference proteome</keyword>
<keyword evidence="1" id="KW-0472">Membrane</keyword>
<name>A0A0A0ELE4_9GAMM</name>
<feature type="transmembrane region" description="Helical" evidence="1">
    <location>
        <begin position="326"/>
        <end position="355"/>
    </location>
</feature>
<feature type="transmembrane region" description="Helical" evidence="1">
    <location>
        <begin position="466"/>
        <end position="486"/>
    </location>
</feature>
<feature type="transmembrane region" description="Helical" evidence="1">
    <location>
        <begin position="251"/>
        <end position="270"/>
    </location>
</feature>
<evidence type="ECO:0008006" key="4">
    <source>
        <dbReference type="Google" id="ProtNLM"/>
    </source>
</evidence>
<sequence>MPDPAAPRARLLTAQATIWAGVAACVSGLALHRFWQVLPGGRFAESLAIATIVSLVAWSLRRWRGGAWADALAAVWLLMLVALTGVLPALAVAALVGAAISVGSLLTGPARPLLACLAGLALIAALVGWTLPLPLHRWWVYLPLLLLTIIWRRRALHEQLQCGIAGWLDAVRSAPRAAAWTVLALGLASTGAWLPTMQHDDLAYHLGLPWQLMLHGRYALDPAHQVWALAPWAGDVLQAVPQVLAHAEARSALNLVWLIASAAGLCQIGAHIGLRPALRWATVALFASLPMTAGLLSGMQTETPATAVTIALALLVLDKGEVRRRLWIGALLFVLLCSLKLMHGLAALPLLAWAGWRHRDRLAIKPLAGAALLVLMAGGSSFIYAWLVAGNPVLPLFNGMFQSPYFAALNFDDGRWHAGFSPGLPWNLTFNTARYLEGWNGGMGFVLVALAGAWLLALFDKRARGLTICASLAMVLPLVALQYGRYVHPGMVLLLPALLLAIQRWLPLRAATCLIVATCLLNLAFQANSHWLLHVGGAKRSLATLGNDEALFTRYAPERVIAAAIRERAPDSGAVLVLSNPYYAEFAGRGRTISWYAPDMQAQGDAADADATGAAWAQLLGRSRIGELIVSTDGLTAARRAGLERTGARLELTVGDAQWWRMPAASPRPQSP</sequence>
<evidence type="ECO:0000256" key="1">
    <source>
        <dbReference type="SAM" id="Phobius"/>
    </source>
</evidence>
<keyword evidence="1" id="KW-1133">Transmembrane helix</keyword>
<reference evidence="2 3" key="1">
    <citation type="submission" date="2013-08" db="EMBL/GenBank/DDBJ databases">
        <title>Genome sequencing of Lysobacter.</title>
        <authorList>
            <person name="Zhang S."/>
            <person name="Wang G."/>
        </authorList>
    </citation>
    <scope>NUCLEOTIDE SEQUENCE [LARGE SCALE GENOMIC DNA]</scope>
    <source>
        <strain evidence="2 3">Ko07</strain>
    </source>
</reference>
<keyword evidence="1" id="KW-0812">Transmembrane</keyword>
<dbReference type="Proteomes" id="UP000030017">
    <property type="component" value="Unassembled WGS sequence"/>
</dbReference>
<evidence type="ECO:0000313" key="3">
    <source>
        <dbReference type="Proteomes" id="UP000030017"/>
    </source>
</evidence>